<dbReference type="GO" id="GO:0016538">
    <property type="term" value="F:cyclin-dependent protein serine/threonine kinase regulator activity"/>
    <property type="evidence" value="ECO:0007669"/>
    <property type="project" value="TreeGrafter"/>
</dbReference>
<dbReference type="EMBL" id="CAJMXA010003889">
    <property type="protein sequence ID" value="CAE6523072.1"/>
    <property type="molecule type" value="Genomic_DNA"/>
</dbReference>
<dbReference type="GO" id="GO:0000307">
    <property type="term" value="C:cyclin-dependent protein kinase holoenzyme complex"/>
    <property type="evidence" value="ECO:0007669"/>
    <property type="project" value="TreeGrafter"/>
</dbReference>
<accession>A0A8H3DHA3</accession>
<evidence type="ECO:0000313" key="2">
    <source>
        <dbReference type="EMBL" id="CAE6523072.1"/>
    </source>
</evidence>
<evidence type="ECO:0000313" key="3">
    <source>
        <dbReference type="Proteomes" id="UP000663853"/>
    </source>
</evidence>
<sequence>MYSVAPICYGLRCHPAPPSIWAKGFKYGRGCHTAQLVPSSLVHWLSRAKMPFRSWYSPVATGLHSPMSLPASPAAYGSRRLCPSSLVHPSSHAEYLLHHLEKPVTKEATHYLVSRVQQILSDTPVADFELDPSAVPPLESFASILIRSTFITLPTIICALLYLDRLELSLSSRPIYNHNPTSPHCILLSVLIVASKHQNDSSLTNSAWCDAVAWSIKRCKLGKSRSVQMLIENVFSLANIMAMERQCLDHLEFNLVVSEEEVELALVSMLQFFASPTLPSAIQTVSNSGQDDEDIESWLHGVSPEYVISMTGDMSGGSKWFESPQPSFEYLCTRRGSAPAILEHPEQPAICGAPLSYAAFPSDVSDGVSSYPTTPTGQSGANLDFDTEELYQEVDDILGSIENQVYPEEFVFPAQAPTTLQYPESASGDQYSSPLYTRGRSTLSKPLGDSDFLPMNLRQMPLSAERTAFAQPALWMEQSEIPFITQAMH</sequence>
<dbReference type="SUPFAM" id="SSF47954">
    <property type="entry name" value="Cyclin-like"/>
    <property type="match status" value="1"/>
</dbReference>
<dbReference type="GO" id="GO:0019901">
    <property type="term" value="F:protein kinase binding"/>
    <property type="evidence" value="ECO:0007669"/>
    <property type="project" value="InterPro"/>
</dbReference>
<dbReference type="AlphaFoldDB" id="A0A8H3DHA3"/>
<dbReference type="GO" id="GO:0005634">
    <property type="term" value="C:nucleus"/>
    <property type="evidence" value="ECO:0007669"/>
    <property type="project" value="TreeGrafter"/>
</dbReference>
<evidence type="ECO:0008006" key="4">
    <source>
        <dbReference type="Google" id="ProtNLM"/>
    </source>
</evidence>
<reference evidence="2" key="1">
    <citation type="submission" date="2021-01" db="EMBL/GenBank/DDBJ databases">
        <authorList>
            <person name="Kaushik A."/>
        </authorList>
    </citation>
    <scope>NUCLEOTIDE SEQUENCE</scope>
    <source>
        <strain evidence="2">AG6-10EEA</strain>
    </source>
</reference>
<evidence type="ECO:0000256" key="1">
    <source>
        <dbReference type="SAM" id="MobiDB-lite"/>
    </source>
</evidence>
<dbReference type="Proteomes" id="UP000663853">
    <property type="component" value="Unassembled WGS sequence"/>
</dbReference>
<name>A0A8H3DHA3_9AGAM</name>
<feature type="region of interest" description="Disordered" evidence="1">
    <location>
        <begin position="421"/>
        <end position="440"/>
    </location>
</feature>
<protein>
    <recommendedName>
        <fullName evidence="4">Cyclin N-terminal domain-containing protein</fullName>
    </recommendedName>
</protein>
<organism evidence="2 3">
    <name type="scientific">Rhizoctonia solani</name>
    <dbReference type="NCBI Taxonomy" id="456999"/>
    <lineage>
        <taxon>Eukaryota</taxon>
        <taxon>Fungi</taxon>
        <taxon>Dikarya</taxon>
        <taxon>Basidiomycota</taxon>
        <taxon>Agaricomycotina</taxon>
        <taxon>Agaricomycetes</taxon>
        <taxon>Cantharellales</taxon>
        <taxon>Ceratobasidiaceae</taxon>
        <taxon>Rhizoctonia</taxon>
    </lineage>
</organism>
<dbReference type="InterPro" id="IPR013922">
    <property type="entry name" value="Cyclin_PHO80-like"/>
</dbReference>
<dbReference type="CDD" id="cd20557">
    <property type="entry name" value="CYCLIN_ScPCL1-like"/>
    <property type="match status" value="1"/>
</dbReference>
<dbReference type="PANTHER" id="PTHR15615">
    <property type="match status" value="1"/>
</dbReference>
<comment type="caution">
    <text evidence="2">The sequence shown here is derived from an EMBL/GenBank/DDBJ whole genome shotgun (WGS) entry which is preliminary data.</text>
</comment>
<dbReference type="PANTHER" id="PTHR15615:SF10">
    <property type="entry name" value="PHO85 CYCLIN-2-RELATED"/>
    <property type="match status" value="1"/>
</dbReference>
<proteinExistence type="predicted"/>
<dbReference type="InterPro" id="IPR036915">
    <property type="entry name" value="Cyclin-like_sf"/>
</dbReference>
<gene>
    <name evidence="2" type="ORF">RDB_LOCUS153125</name>
</gene>
<dbReference type="Gene3D" id="1.10.472.10">
    <property type="entry name" value="Cyclin-like"/>
    <property type="match status" value="1"/>
</dbReference>